<dbReference type="InterPro" id="IPR015000">
    <property type="entry name" value="EipB-like"/>
</dbReference>
<organism evidence="1 2">
    <name type="scientific">Bartonella grahamii</name>
    <dbReference type="NCBI Taxonomy" id="33045"/>
    <lineage>
        <taxon>Bacteria</taxon>
        <taxon>Pseudomonadati</taxon>
        <taxon>Pseudomonadota</taxon>
        <taxon>Alphaproteobacteria</taxon>
        <taxon>Hyphomicrobiales</taxon>
        <taxon>Bartonellaceae</taxon>
        <taxon>Bartonella</taxon>
    </lineage>
</organism>
<gene>
    <name evidence="1" type="ORF">NCTC12860_01810</name>
</gene>
<dbReference type="AlphaFoldDB" id="A0A336NEN5"/>
<proteinExistence type="predicted"/>
<accession>A0A336NEN5</accession>
<evidence type="ECO:0000313" key="2">
    <source>
        <dbReference type="Proteomes" id="UP000253846"/>
    </source>
</evidence>
<reference evidence="1 2" key="1">
    <citation type="submission" date="2018-06" db="EMBL/GenBank/DDBJ databases">
        <authorList>
            <consortium name="Pathogen Informatics"/>
            <person name="Doyle S."/>
        </authorList>
    </citation>
    <scope>NUCLEOTIDE SEQUENCE [LARGE SCALE GENOMIC DNA]</scope>
    <source>
        <strain evidence="1 2">NCTC12860</strain>
    </source>
</reference>
<name>A0A336NEN5_BARGR</name>
<dbReference type="EMBL" id="UFTD01000002">
    <property type="protein sequence ID" value="SSZ40657.1"/>
    <property type="molecule type" value="Genomic_DNA"/>
</dbReference>
<dbReference type="RefSeq" id="WP_012755040.1">
    <property type="nucleotide sequence ID" value="NZ_CACVBG010000007.1"/>
</dbReference>
<dbReference type="Pfam" id="PF08904">
    <property type="entry name" value="EipB_like"/>
    <property type="match status" value="1"/>
</dbReference>
<dbReference type="Proteomes" id="UP000253846">
    <property type="component" value="Unassembled WGS sequence"/>
</dbReference>
<evidence type="ECO:0000313" key="1">
    <source>
        <dbReference type="EMBL" id="SSZ40657.1"/>
    </source>
</evidence>
<protein>
    <submittedName>
        <fullName evidence="1">Domain of uncharacterized function (DUF1849)</fullName>
    </submittedName>
</protein>
<dbReference type="OMA" id="TPVYAMS"/>
<sequence>MIRSLFIIILYIVFLCTARAEEPIFIVPHRAIYDFHLDSVSHDMTISAMSGRMVYELTGSACQGYSTRFRFISRIHIEDMPVRLTDQQTTSYETGDSRTFRFNITDQEGEEVAHRAEGVAKRTQDGITVTLKKPKEKEYKLAMAEFPMMQLKNIIRHAKAGHHFYNVTVFDGTNKADKVIKESIVIGEKKALLSDSETEKVRKLDKDEYWPVTISYFDDGENKDGLPVYRSSFLLHENGIMRDLHIDYGTFSVRAKLNSLEFLELGKDLTQCENANIK</sequence>